<dbReference type="InterPro" id="IPR004380">
    <property type="entry name" value="Asp_race"/>
</dbReference>
<protein>
    <submittedName>
        <fullName evidence="3">Aspartate racemase</fullName>
    </submittedName>
</protein>
<dbReference type="InterPro" id="IPR015942">
    <property type="entry name" value="Asp/Glu/hydantoin_racemase"/>
</dbReference>
<dbReference type="OrthoDB" id="9803739at2"/>
<dbReference type="PANTHER" id="PTHR21198">
    <property type="entry name" value="GLUTAMATE RACEMASE"/>
    <property type="match status" value="1"/>
</dbReference>
<dbReference type="EMBL" id="QBKU01000021">
    <property type="protein sequence ID" value="PTX61342.1"/>
    <property type="molecule type" value="Genomic_DNA"/>
</dbReference>
<comment type="caution">
    <text evidence="3">The sequence shown here is derived from an EMBL/GenBank/DDBJ whole genome shotgun (WGS) entry which is preliminary data.</text>
</comment>
<dbReference type="Proteomes" id="UP000244092">
    <property type="component" value="Unassembled WGS sequence"/>
</dbReference>
<comment type="similarity">
    <text evidence="1">Belongs to the aspartate/glutamate racemases family.</text>
</comment>
<evidence type="ECO:0000256" key="1">
    <source>
        <dbReference type="ARBA" id="ARBA00007847"/>
    </source>
</evidence>
<reference evidence="3 4" key="1">
    <citation type="submission" date="2018-04" db="EMBL/GenBank/DDBJ databases">
        <title>Genomic Encyclopedia of Archaeal and Bacterial Type Strains, Phase II (KMG-II): from individual species to whole genera.</title>
        <authorList>
            <person name="Goeker M."/>
        </authorList>
    </citation>
    <scope>NUCLEOTIDE SEQUENCE [LARGE SCALE GENOMIC DNA]</scope>
    <source>
        <strain evidence="3 4">DSM 12244</strain>
    </source>
</reference>
<organism evidence="3 4">
    <name type="scientific">Sulfitobacter mediterraneus</name>
    <dbReference type="NCBI Taxonomy" id="83219"/>
    <lineage>
        <taxon>Bacteria</taxon>
        <taxon>Pseudomonadati</taxon>
        <taxon>Pseudomonadota</taxon>
        <taxon>Alphaproteobacteria</taxon>
        <taxon>Rhodobacterales</taxon>
        <taxon>Roseobacteraceae</taxon>
        <taxon>Sulfitobacter</taxon>
    </lineage>
</organism>
<evidence type="ECO:0000256" key="2">
    <source>
        <dbReference type="ARBA" id="ARBA00023235"/>
    </source>
</evidence>
<keyword evidence="2" id="KW-0413">Isomerase</keyword>
<evidence type="ECO:0000313" key="4">
    <source>
        <dbReference type="Proteomes" id="UP000244092"/>
    </source>
</evidence>
<gene>
    <name evidence="3" type="ORF">C8N31_1215</name>
</gene>
<dbReference type="SUPFAM" id="SSF53681">
    <property type="entry name" value="Aspartate/glutamate racemase"/>
    <property type="match status" value="2"/>
</dbReference>
<dbReference type="NCBIfam" id="TIGR00035">
    <property type="entry name" value="asp_race"/>
    <property type="match status" value="1"/>
</dbReference>
<name>A0A2T6BZ45_9RHOB</name>
<dbReference type="Gene3D" id="3.40.50.1860">
    <property type="match status" value="2"/>
</dbReference>
<dbReference type="InterPro" id="IPR001920">
    <property type="entry name" value="Asp/Glu_race"/>
</dbReference>
<accession>A0A2T6BZ45</accession>
<sequence length="238" mass="24790">MKVPQTIGILGGMGPEATILLQRKLVEAVPARDDCDHIPLLIDMNPQVPSRIAHLIEGTGADPGPTLAAMARRLQTVGAVALAMPCNTAHHYAEAITAAVDIPLLNMVELAADHAAETLGSGGCVGMLASPAVRGTRLFETAFEARGLSVIWPKEDDAMLAAIRAIKVEGPTTAVRQTLRAASEELAAAGGMLQFVACSEFSLIADSVAPNVSAVDTIDLLAREIIKFAQAGLPEEAV</sequence>
<dbReference type="AlphaFoldDB" id="A0A2T6BZ45"/>
<dbReference type="GO" id="GO:0047661">
    <property type="term" value="F:amino-acid racemase activity"/>
    <property type="evidence" value="ECO:0007669"/>
    <property type="project" value="InterPro"/>
</dbReference>
<proteinExistence type="inferred from homology"/>
<dbReference type="Pfam" id="PF01177">
    <property type="entry name" value="Asp_Glu_race"/>
    <property type="match status" value="1"/>
</dbReference>
<evidence type="ECO:0000313" key="3">
    <source>
        <dbReference type="EMBL" id="PTX61342.1"/>
    </source>
</evidence>
<dbReference type="RefSeq" id="WP_025049969.1">
    <property type="nucleotide sequence ID" value="NZ_QBKU01000021.1"/>
</dbReference>
<dbReference type="PANTHER" id="PTHR21198:SF7">
    <property type="entry name" value="ASPARTATE-GLUTAMATE RACEMASE FAMILY"/>
    <property type="match status" value="1"/>
</dbReference>